<dbReference type="Proteomes" id="UP000193642">
    <property type="component" value="Unassembled WGS sequence"/>
</dbReference>
<accession>A0A1Y2B6G5</accession>
<name>A0A1Y2B6G5_9FUNG</name>
<sequence length="493" mass="54735">MSEVERLELENKKMEERLVVLKENLSKQKEREADSIWKGGNSTRGSLNTYATDVLAKKQQAKNLTQKRYKGIADETQNELKSFELAVEKRLNQLEKLHNQSTGREGLPADPSLIIAPHPKVAAAAQPQTTLETTSAREEKVIYARQQPVDSPSNIVPEIKPTPPTLPPPTSSLQMWKIPSRPATPIAESNATPTSFLENLQTWTTAATASAAEIPSSSSLPNGPTTPFRIRRNRVKIINQPLSSTSKDTLTDSTENGIQSGGSLLQGDFDETSSHQSFLNGLEEWRRAGQKKKEETVEEKSPEAKGGRFLEGDFDETKSRESFLRALEHWRKGGESSTDKKNSESRVEDDTIGTSTTDSFGISGSKAMESTLKLLDSSESGISYLDKLLLARLRSETPTLELEGINQKESPDKDGGEDSEDSEDLVASVFWPPQLNIPKEFPEQNAFQTSPTVQFEFQVLSTTGNDYQSNGQSQYIVEEPDFEEDLELEIEQE</sequence>
<dbReference type="InterPro" id="IPR037688">
    <property type="entry name" value="ZBBX"/>
</dbReference>
<feature type="coiled-coil region" evidence="1">
    <location>
        <begin position="4"/>
        <end position="31"/>
    </location>
</feature>
<feature type="compositionally biased region" description="Low complexity" evidence="2">
    <location>
        <begin position="242"/>
        <end position="254"/>
    </location>
</feature>
<feature type="region of interest" description="Disordered" evidence="2">
    <location>
        <begin position="240"/>
        <end position="314"/>
    </location>
</feature>
<feature type="compositionally biased region" description="Polar residues" evidence="2">
    <location>
        <begin position="352"/>
        <end position="362"/>
    </location>
</feature>
<evidence type="ECO:0000256" key="1">
    <source>
        <dbReference type="SAM" id="Coils"/>
    </source>
</evidence>
<gene>
    <name evidence="3" type="ORF">BCR33DRAFT_724439</name>
</gene>
<dbReference type="OrthoDB" id="445896at2759"/>
<keyword evidence="4" id="KW-1185">Reference proteome</keyword>
<dbReference type="AlphaFoldDB" id="A0A1Y2B6G5"/>
<reference evidence="3 4" key="1">
    <citation type="submission" date="2016-07" db="EMBL/GenBank/DDBJ databases">
        <title>Pervasive Adenine N6-methylation of Active Genes in Fungi.</title>
        <authorList>
            <consortium name="DOE Joint Genome Institute"/>
            <person name="Mondo S.J."/>
            <person name="Dannebaum R.O."/>
            <person name="Kuo R.C."/>
            <person name="Labutti K."/>
            <person name="Haridas S."/>
            <person name="Kuo A."/>
            <person name="Salamov A."/>
            <person name="Ahrendt S.R."/>
            <person name="Lipzen A."/>
            <person name="Sullivan W."/>
            <person name="Andreopoulos W.B."/>
            <person name="Clum A."/>
            <person name="Lindquist E."/>
            <person name="Daum C."/>
            <person name="Ramamoorthy G.K."/>
            <person name="Gryganskyi A."/>
            <person name="Culley D."/>
            <person name="Magnuson J.K."/>
            <person name="James T.Y."/>
            <person name="O'Malley M.A."/>
            <person name="Stajich J.E."/>
            <person name="Spatafora J.W."/>
            <person name="Visel A."/>
            <person name="Grigoriev I.V."/>
        </authorList>
    </citation>
    <scope>NUCLEOTIDE SEQUENCE [LARGE SCALE GENOMIC DNA]</scope>
    <source>
        <strain evidence="3 4">JEL800</strain>
    </source>
</reference>
<feature type="compositionally biased region" description="Basic and acidic residues" evidence="2">
    <location>
        <begin position="329"/>
        <end position="349"/>
    </location>
</feature>
<feature type="compositionally biased region" description="Basic and acidic residues" evidence="2">
    <location>
        <begin position="283"/>
        <end position="314"/>
    </location>
</feature>
<feature type="coiled-coil region" evidence="1">
    <location>
        <begin position="73"/>
        <end position="100"/>
    </location>
</feature>
<dbReference type="PANTHER" id="PTHR28634:SF1">
    <property type="entry name" value="ZINC FINGER B-BOX DOMAIN-CONTAINING PROTEIN 1"/>
    <property type="match status" value="1"/>
</dbReference>
<evidence type="ECO:0000256" key="2">
    <source>
        <dbReference type="SAM" id="MobiDB-lite"/>
    </source>
</evidence>
<protein>
    <submittedName>
        <fullName evidence="3">Uncharacterized protein</fullName>
    </submittedName>
</protein>
<feature type="region of interest" description="Disordered" evidence="2">
    <location>
        <begin position="399"/>
        <end position="428"/>
    </location>
</feature>
<dbReference type="PANTHER" id="PTHR28634">
    <property type="entry name" value="ZINC FINGER B-BOX DOMAIN-CONTAINING PROTEIN 1"/>
    <property type="match status" value="1"/>
</dbReference>
<organism evidence="3 4">
    <name type="scientific">Rhizoclosmatium globosum</name>
    <dbReference type="NCBI Taxonomy" id="329046"/>
    <lineage>
        <taxon>Eukaryota</taxon>
        <taxon>Fungi</taxon>
        <taxon>Fungi incertae sedis</taxon>
        <taxon>Chytridiomycota</taxon>
        <taxon>Chytridiomycota incertae sedis</taxon>
        <taxon>Chytridiomycetes</taxon>
        <taxon>Chytridiales</taxon>
        <taxon>Chytriomycetaceae</taxon>
        <taxon>Rhizoclosmatium</taxon>
    </lineage>
</organism>
<comment type="caution">
    <text evidence="3">The sequence shown here is derived from an EMBL/GenBank/DDBJ whole genome shotgun (WGS) entry which is preliminary data.</text>
</comment>
<proteinExistence type="predicted"/>
<dbReference type="EMBL" id="MCGO01000084">
    <property type="protein sequence ID" value="ORY30130.1"/>
    <property type="molecule type" value="Genomic_DNA"/>
</dbReference>
<evidence type="ECO:0000313" key="4">
    <source>
        <dbReference type="Proteomes" id="UP000193642"/>
    </source>
</evidence>
<keyword evidence="1" id="KW-0175">Coiled coil</keyword>
<feature type="region of interest" description="Disordered" evidence="2">
    <location>
        <begin position="329"/>
        <end position="363"/>
    </location>
</feature>
<evidence type="ECO:0000313" key="3">
    <source>
        <dbReference type="EMBL" id="ORY30130.1"/>
    </source>
</evidence>